<evidence type="ECO:0000313" key="5">
    <source>
        <dbReference type="Proteomes" id="UP000705508"/>
    </source>
</evidence>
<protein>
    <submittedName>
        <fullName evidence="4">Aspartate aminotransferase family protein</fullName>
    </submittedName>
</protein>
<dbReference type="PANTHER" id="PTHR43713:SF3">
    <property type="entry name" value="GLUTAMATE-1-SEMIALDEHYDE 2,1-AMINOMUTASE 1, CHLOROPLASTIC-RELATED"/>
    <property type="match status" value="1"/>
</dbReference>
<accession>A0A938XCQ0</accession>
<dbReference type="RefSeq" id="WP_204906312.1">
    <property type="nucleotide sequence ID" value="NZ_JACJKS010000007.1"/>
</dbReference>
<dbReference type="Proteomes" id="UP000705508">
    <property type="component" value="Unassembled WGS sequence"/>
</dbReference>
<dbReference type="GO" id="GO:0030170">
    <property type="term" value="F:pyridoxal phosphate binding"/>
    <property type="evidence" value="ECO:0007669"/>
    <property type="project" value="InterPro"/>
</dbReference>
<evidence type="ECO:0000256" key="1">
    <source>
        <dbReference type="ARBA" id="ARBA00001933"/>
    </source>
</evidence>
<dbReference type="EMBL" id="JACJKS010000007">
    <property type="protein sequence ID" value="MBM6948289.1"/>
    <property type="molecule type" value="Genomic_DNA"/>
</dbReference>
<comment type="cofactor">
    <cofactor evidence="1">
        <name>pyridoxal 5'-phosphate</name>
        <dbReference type="ChEBI" id="CHEBI:597326"/>
    </cofactor>
</comment>
<dbReference type="AlphaFoldDB" id="A0A938XCQ0"/>
<dbReference type="PANTHER" id="PTHR43713">
    <property type="entry name" value="GLUTAMATE-1-SEMIALDEHYDE 2,1-AMINOMUTASE"/>
    <property type="match status" value="1"/>
</dbReference>
<gene>
    <name evidence="4" type="ORF">H6A20_06410</name>
</gene>
<dbReference type="Gene3D" id="3.40.640.10">
    <property type="entry name" value="Type I PLP-dependent aspartate aminotransferase-like (Major domain)"/>
    <property type="match status" value="1"/>
</dbReference>
<comment type="caution">
    <text evidence="4">The sequence shown here is derived from an EMBL/GenBank/DDBJ whole genome shotgun (WGS) entry which is preliminary data.</text>
</comment>
<dbReference type="GO" id="GO:0008483">
    <property type="term" value="F:transaminase activity"/>
    <property type="evidence" value="ECO:0007669"/>
    <property type="project" value="UniProtKB-KW"/>
</dbReference>
<comment type="similarity">
    <text evidence="3">Belongs to the class-III pyridoxal-phosphate-dependent aminotransferase family.</text>
</comment>
<dbReference type="SUPFAM" id="SSF53383">
    <property type="entry name" value="PLP-dependent transferases"/>
    <property type="match status" value="1"/>
</dbReference>
<dbReference type="Gene3D" id="3.90.1150.10">
    <property type="entry name" value="Aspartate Aminotransferase, domain 1"/>
    <property type="match status" value="1"/>
</dbReference>
<dbReference type="InterPro" id="IPR015422">
    <property type="entry name" value="PyrdxlP-dep_Trfase_small"/>
</dbReference>
<keyword evidence="4" id="KW-0032">Aminotransferase</keyword>
<sequence length="434" mass="47583">MEYPKSKELFERASKIMSGGVHSNGRNRKPHPIYMAKAQDAYVYDVDGNRYIDLIMGNGTMILGHNNPEFNERMAEYVAKNQGVVTGFDTPLSIDVAEHFLKITGNERVRFTNTGTEAVTHIIHIARYATGRNTIAVMEGAYDGWADMVYVNCFAPLDQVGDEACPKSVPGGGGLDPVTVSSTLVLPFNNIEATEKLIRAHKDDLAAIILEPIMIDIGFVEAKPEYIRFLRDICDELGIVLVFDELLTGFRIGLGGCQDYYGVKADLCMYGKAYANGYITAAVAGKAKYLDYTIPGRGVGFIGTFNGHQISLCAAAATLDMLDSGEVTKTIMSNADALREEFNAMAQRKGVPVLLRGKGGHFQVYFVEKEPTNYRQAAVTDAGRYGRYVASLQEQGVWCSQAPLSHHVLSVKHGRDVLDEMLSAMDKAVDKAFS</sequence>
<reference evidence="4" key="2">
    <citation type="journal article" date="2021" name="Sci. Rep.">
        <title>The distribution of antibiotic resistance genes in chicken gut microbiota commensals.</title>
        <authorList>
            <person name="Juricova H."/>
            <person name="Matiasovicova J."/>
            <person name="Kubasova T."/>
            <person name="Cejkova D."/>
            <person name="Rychlik I."/>
        </authorList>
    </citation>
    <scope>NUCLEOTIDE SEQUENCE</scope>
    <source>
        <strain evidence="4">An582</strain>
    </source>
</reference>
<dbReference type="InterPro" id="IPR005814">
    <property type="entry name" value="Aminotrans_3"/>
</dbReference>
<evidence type="ECO:0000313" key="4">
    <source>
        <dbReference type="EMBL" id="MBM6948289.1"/>
    </source>
</evidence>
<keyword evidence="2 3" id="KW-0663">Pyridoxal phosphate</keyword>
<evidence type="ECO:0000256" key="3">
    <source>
        <dbReference type="RuleBase" id="RU003560"/>
    </source>
</evidence>
<proteinExistence type="inferred from homology"/>
<dbReference type="InterPro" id="IPR015424">
    <property type="entry name" value="PyrdxlP-dep_Trfase"/>
</dbReference>
<keyword evidence="4" id="KW-0808">Transferase</keyword>
<dbReference type="CDD" id="cd00610">
    <property type="entry name" value="OAT_like"/>
    <property type="match status" value="1"/>
</dbReference>
<evidence type="ECO:0000256" key="2">
    <source>
        <dbReference type="ARBA" id="ARBA00022898"/>
    </source>
</evidence>
<organism evidence="4 5">
    <name type="scientific">Mordavella massiliensis</name>
    <dbReference type="NCBI Taxonomy" id="1871024"/>
    <lineage>
        <taxon>Bacteria</taxon>
        <taxon>Bacillati</taxon>
        <taxon>Bacillota</taxon>
        <taxon>Clostridia</taxon>
        <taxon>Eubacteriales</taxon>
        <taxon>Clostridiaceae</taxon>
        <taxon>Mordavella</taxon>
    </lineage>
</organism>
<dbReference type="InterPro" id="IPR015421">
    <property type="entry name" value="PyrdxlP-dep_Trfase_major"/>
</dbReference>
<dbReference type="Pfam" id="PF00202">
    <property type="entry name" value="Aminotran_3"/>
    <property type="match status" value="1"/>
</dbReference>
<reference evidence="4" key="1">
    <citation type="submission" date="2020-08" db="EMBL/GenBank/DDBJ databases">
        <authorList>
            <person name="Cejkova D."/>
            <person name="Kubasova T."/>
            <person name="Jahodarova E."/>
            <person name="Rychlik I."/>
        </authorList>
    </citation>
    <scope>NUCLEOTIDE SEQUENCE</scope>
    <source>
        <strain evidence="4">An582</strain>
    </source>
</reference>
<name>A0A938XCQ0_9CLOT</name>